<gene>
    <name evidence="3" type="ORF">SCL_1830</name>
</gene>
<dbReference type="Pfam" id="PF06745">
    <property type="entry name" value="ATPase"/>
    <property type="match status" value="2"/>
</dbReference>
<feature type="domain" description="KaiC" evidence="2">
    <location>
        <begin position="254"/>
        <end position="486"/>
    </location>
</feature>
<dbReference type="InterPro" id="IPR051347">
    <property type="entry name" value="Circadian_clock_KaiC-rel"/>
</dbReference>
<dbReference type="EMBL" id="AP014879">
    <property type="protein sequence ID" value="BAV34128.1"/>
    <property type="molecule type" value="Genomic_DNA"/>
</dbReference>
<dbReference type="Proteomes" id="UP000243180">
    <property type="component" value="Chromosome"/>
</dbReference>
<evidence type="ECO:0000259" key="2">
    <source>
        <dbReference type="PROSITE" id="PS51146"/>
    </source>
</evidence>
<dbReference type="SMART" id="SM00382">
    <property type="entry name" value="AAA"/>
    <property type="match status" value="2"/>
</dbReference>
<dbReference type="InterPro" id="IPR003593">
    <property type="entry name" value="AAA+_ATPase"/>
</dbReference>
<dbReference type="PANTHER" id="PTHR42926">
    <property type="match status" value="1"/>
</dbReference>
<protein>
    <submittedName>
        <fullName evidence="3">Circadian clock protein KaiC</fullName>
    </submittedName>
</protein>
<keyword evidence="4" id="KW-1185">Reference proteome</keyword>
<organism evidence="3 4">
    <name type="scientific">Sulfuricaulis limicola</name>
    <dbReference type="NCBI Taxonomy" id="1620215"/>
    <lineage>
        <taxon>Bacteria</taxon>
        <taxon>Pseudomonadati</taxon>
        <taxon>Pseudomonadota</taxon>
        <taxon>Gammaproteobacteria</taxon>
        <taxon>Acidiferrobacterales</taxon>
        <taxon>Acidiferrobacteraceae</taxon>
        <taxon>Sulfuricaulis</taxon>
    </lineage>
</organism>
<dbReference type="GO" id="GO:0005524">
    <property type="term" value="F:ATP binding"/>
    <property type="evidence" value="ECO:0007669"/>
    <property type="project" value="InterPro"/>
</dbReference>
<feature type="region of interest" description="Disordered" evidence="1">
    <location>
        <begin position="494"/>
        <end position="514"/>
    </location>
</feature>
<accession>A0A1B4XH58</accession>
<dbReference type="InterPro" id="IPR027417">
    <property type="entry name" value="P-loop_NTPase"/>
</dbReference>
<dbReference type="InterPro" id="IPR010624">
    <property type="entry name" value="KaiC_dom"/>
</dbReference>
<dbReference type="PANTHER" id="PTHR42926:SF1">
    <property type="entry name" value="CIRCADIAN CLOCK OSCILLATOR PROTEIN KAIC 1"/>
    <property type="match status" value="1"/>
</dbReference>
<evidence type="ECO:0000313" key="4">
    <source>
        <dbReference type="Proteomes" id="UP000243180"/>
    </source>
</evidence>
<dbReference type="RefSeq" id="WP_172426003.1">
    <property type="nucleotide sequence ID" value="NZ_AP014879.1"/>
</dbReference>
<evidence type="ECO:0000256" key="1">
    <source>
        <dbReference type="SAM" id="MobiDB-lite"/>
    </source>
</evidence>
<name>A0A1B4XH58_9GAMM</name>
<dbReference type="Gene3D" id="3.40.50.300">
    <property type="entry name" value="P-loop containing nucleotide triphosphate hydrolases"/>
    <property type="match status" value="2"/>
</dbReference>
<dbReference type="SUPFAM" id="SSF52540">
    <property type="entry name" value="P-loop containing nucleoside triphosphate hydrolases"/>
    <property type="match status" value="2"/>
</dbReference>
<dbReference type="AlphaFoldDB" id="A0A1B4XH58"/>
<dbReference type="KEGG" id="slim:SCL_1830"/>
<dbReference type="NCBIfam" id="NF006799">
    <property type="entry name" value="PRK09302.1"/>
    <property type="match status" value="1"/>
</dbReference>
<reference evidence="3 4" key="1">
    <citation type="submission" date="2015-05" db="EMBL/GenBank/DDBJ databases">
        <title>Complete genome sequence of a sulfur-oxidizing gammaproteobacterium strain HA5.</title>
        <authorList>
            <person name="Miura A."/>
            <person name="Kojima H."/>
            <person name="Fukui M."/>
        </authorList>
    </citation>
    <scope>NUCLEOTIDE SEQUENCE [LARGE SCALE GENOMIC DNA]</scope>
    <source>
        <strain evidence="3 4">HA5</strain>
    </source>
</reference>
<feature type="compositionally biased region" description="Basic and acidic residues" evidence="1">
    <location>
        <begin position="543"/>
        <end position="564"/>
    </location>
</feature>
<sequence>MKVKKTAAPRQLPSKLATGIQGFDELSHGGLTPNRTTLLLGGPGSGKTVFALQTLVNAARRRDEPGIFVAFEETTRRIIANAACFNWGLPALARNKLFFLEAQLSPEVVQSGEFDLSGMLAMLKAKKQEIGARWVVFDGIDVLLTLLQNPIAEMREIYRIRDWLADNEMNAIVTAKIEGGSSEAVNYGFMQFMMDCVIRLGRRLEHGVSLHRLEITKYRGSDFVAGEYPVSFGPSGMEVGAPEPAEISHAASTERISAGFERLDTMLGGGLFRGSSTLITGVPGTSKTTLTGKFAEAACRRGERTLFVSFDEGAEPIMRNLASVGIQLKPHVQSGLLRMYSARTESIGAEEHLIKLKALIREHRPRCMVIDPLSAIAKAGGLAAARAVANRLIYMAKDEKVTVMITAISEGDDPQTEATELQISTVADTWIHLSYVVRSGERNRALTIIKSRGTWHSNQVRELILSETGPMLADVYTAGGEVLMGTLRWEKETEEKARKTQRRADADHKQRELQFTEADTRARIKALELDLHRQRAELASYSRDNEARMLSSSEKENELRKLRSADPAGRAALTPADAKVRGANGSGNSGNGKKARKEARDAP</sequence>
<dbReference type="InParanoid" id="A0A1B4XH58"/>
<evidence type="ECO:0000313" key="3">
    <source>
        <dbReference type="EMBL" id="BAV34128.1"/>
    </source>
</evidence>
<feature type="region of interest" description="Disordered" evidence="1">
    <location>
        <begin position="542"/>
        <end position="603"/>
    </location>
</feature>
<dbReference type="InterPro" id="IPR014774">
    <property type="entry name" value="KaiC-like_dom"/>
</dbReference>
<feature type="domain" description="KaiC" evidence="2">
    <location>
        <begin position="14"/>
        <end position="253"/>
    </location>
</feature>
<proteinExistence type="predicted"/>
<dbReference type="PROSITE" id="PS51146">
    <property type="entry name" value="KAIC"/>
    <property type="match status" value="2"/>
</dbReference>